<dbReference type="Gene3D" id="3.30.70.1450">
    <property type="entry name" value="Regulator of K+ conductance, C-terminal domain"/>
    <property type="match status" value="2"/>
</dbReference>
<evidence type="ECO:0000256" key="5">
    <source>
        <dbReference type="ARBA" id="ARBA00023027"/>
    </source>
</evidence>
<evidence type="ECO:0000313" key="9">
    <source>
        <dbReference type="EMBL" id="HJF94622.1"/>
    </source>
</evidence>
<reference evidence="9" key="1">
    <citation type="journal article" date="2021" name="PeerJ">
        <title>Extensive microbial diversity within the chicken gut microbiome revealed by metagenomics and culture.</title>
        <authorList>
            <person name="Gilroy R."/>
            <person name="Ravi A."/>
            <person name="Getino M."/>
            <person name="Pursley I."/>
            <person name="Horton D.L."/>
            <person name="Alikhan N.F."/>
            <person name="Baker D."/>
            <person name="Gharbi K."/>
            <person name="Hall N."/>
            <person name="Watson M."/>
            <person name="Adriaenssens E.M."/>
            <person name="Foster-Nyarko E."/>
            <person name="Jarju S."/>
            <person name="Secka A."/>
            <person name="Antonio M."/>
            <person name="Oren A."/>
            <person name="Chaudhuri R.R."/>
            <person name="La Ragione R."/>
            <person name="Hildebrand F."/>
            <person name="Pallen M.J."/>
        </authorList>
    </citation>
    <scope>NUCLEOTIDE SEQUENCE</scope>
    <source>
        <strain evidence="9">ChiSjej5B23-16112</strain>
    </source>
</reference>
<evidence type="ECO:0000256" key="6">
    <source>
        <dbReference type="ARBA" id="ARBA00023065"/>
    </source>
</evidence>
<organism evidence="9 10">
    <name type="scientific">Lachnoclostridium phocaeense</name>
    <dbReference type="NCBI Taxonomy" id="1871021"/>
    <lineage>
        <taxon>Bacteria</taxon>
        <taxon>Bacillati</taxon>
        <taxon>Bacillota</taxon>
        <taxon>Clostridia</taxon>
        <taxon>Lachnospirales</taxon>
        <taxon>Lachnospiraceae</taxon>
    </lineage>
</organism>
<evidence type="ECO:0000256" key="2">
    <source>
        <dbReference type="ARBA" id="ARBA00022448"/>
    </source>
</evidence>
<dbReference type="InterPro" id="IPR006037">
    <property type="entry name" value="RCK_C"/>
</dbReference>
<dbReference type="PRINTS" id="PR00335">
    <property type="entry name" value="KUPTAKETRKA"/>
</dbReference>
<gene>
    <name evidence="9" type="primary">trkA</name>
    <name evidence="9" type="ORF">K8V82_07505</name>
</gene>
<evidence type="ECO:0000259" key="8">
    <source>
        <dbReference type="PROSITE" id="PS51202"/>
    </source>
</evidence>
<dbReference type="InterPro" id="IPR006036">
    <property type="entry name" value="K_uptake_TrkA"/>
</dbReference>
<keyword evidence="2" id="KW-0813">Transport</keyword>
<keyword evidence="3" id="KW-0633">Potassium transport</keyword>
<dbReference type="GO" id="GO:0005886">
    <property type="term" value="C:plasma membrane"/>
    <property type="evidence" value="ECO:0007669"/>
    <property type="project" value="InterPro"/>
</dbReference>
<dbReference type="Proteomes" id="UP000769156">
    <property type="component" value="Unassembled WGS sequence"/>
</dbReference>
<accession>A0A921I2G6</accession>
<reference evidence="9" key="2">
    <citation type="submission" date="2021-09" db="EMBL/GenBank/DDBJ databases">
        <authorList>
            <person name="Gilroy R."/>
        </authorList>
    </citation>
    <scope>NUCLEOTIDE SEQUENCE</scope>
    <source>
        <strain evidence="9">ChiSjej5B23-16112</strain>
    </source>
</reference>
<dbReference type="PROSITE" id="PS51201">
    <property type="entry name" value="RCK_N"/>
    <property type="match status" value="2"/>
</dbReference>
<dbReference type="AlphaFoldDB" id="A0A921I2G6"/>
<dbReference type="InterPro" id="IPR036721">
    <property type="entry name" value="RCK_C_sf"/>
</dbReference>
<keyword evidence="6" id="KW-0406">Ion transport</keyword>
<dbReference type="InterPro" id="IPR036291">
    <property type="entry name" value="NAD(P)-bd_dom_sf"/>
</dbReference>
<evidence type="ECO:0000313" key="10">
    <source>
        <dbReference type="Proteomes" id="UP000769156"/>
    </source>
</evidence>
<dbReference type="PANTHER" id="PTHR43833:SF5">
    <property type="entry name" value="TRK SYSTEM POTASSIUM UPTAKE PROTEIN TRKA"/>
    <property type="match status" value="1"/>
</dbReference>
<keyword evidence="5" id="KW-0520">NAD</keyword>
<feature type="domain" description="RCK C-terminal" evidence="8">
    <location>
        <begin position="372"/>
        <end position="453"/>
    </location>
</feature>
<protein>
    <recommendedName>
        <fullName evidence="1">Trk system potassium uptake protein TrkA</fullName>
    </recommendedName>
</protein>
<evidence type="ECO:0000256" key="1">
    <source>
        <dbReference type="ARBA" id="ARBA00017378"/>
    </source>
</evidence>
<dbReference type="PROSITE" id="PS51202">
    <property type="entry name" value="RCK_C"/>
    <property type="match status" value="2"/>
</dbReference>
<proteinExistence type="predicted"/>
<dbReference type="RefSeq" id="WP_226394743.1">
    <property type="nucleotide sequence ID" value="NZ_CALKQL010000034.1"/>
</dbReference>
<dbReference type="Gene3D" id="3.40.50.720">
    <property type="entry name" value="NAD(P)-binding Rossmann-like Domain"/>
    <property type="match status" value="2"/>
</dbReference>
<name>A0A921I2G6_9FIRM</name>
<dbReference type="NCBIfam" id="NF007041">
    <property type="entry name" value="PRK09496.3-4"/>
    <property type="match status" value="1"/>
</dbReference>
<dbReference type="SUPFAM" id="SSF51735">
    <property type="entry name" value="NAD(P)-binding Rossmann-fold domains"/>
    <property type="match status" value="2"/>
</dbReference>
<feature type="domain" description="RCK N-terminal" evidence="7">
    <location>
        <begin position="228"/>
        <end position="345"/>
    </location>
</feature>
<dbReference type="InterPro" id="IPR003148">
    <property type="entry name" value="RCK_N"/>
</dbReference>
<evidence type="ECO:0000256" key="3">
    <source>
        <dbReference type="ARBA" id="ARBA00022538"/>
    </source>
</evidence>
<dbReference type="Pfam" id="PF02254">
    <property type="entry name" value="TrkA_N"/>
    <property type="match status" value="2"/>
</dbReference>
<dbReference type="NCBIfam" id="NF007039">
    <property type="entry name" value="PRK09496.3-2"/>
    <property type="match status" value="1"/>
</dbReference>
<dbReference type="InterPro" id="IPR050721">
    <property type="entry name" value="Trk_Ktr_HKT_K-transport"/>
</dbReference>
<feature type="domain" description="RCK C-terminal" evidence="8">
    <location>
        <begin position="140"/>
        <end position="223"/>
    </location>
</feature>
<dbReference type="NCBIfam" id="NF007033">
    <property type="entry name" value="PRK09496.1-5"/>
    <property type="match status" value="1"/>
</dbReference>
<feature type="domain" description="RCK N-terminal" evidence="7">
    <location>
        <begin position="1"/>
        <end position="117"/>
    </location>
</feature>
<comment type="caution">
    <text evidence="9">The sequence shown here is derived from an EMBL/GenBank/DDBJ whole genome shotgun (WGS) entry which is preliminary data.</text>
</comment>
<evidence type="ECO:0000256" key="4">
    <source>
        <dbReference type="ARBA" id="ARBA00022958"/>
    </source>
</evidence>
<keyword evidence="4" id="KW-0630">Potassium</keyword>
<dbReference type="PANTHER" id="PTHR43833">
    <property type="entry name" value="POTASSIUM CHANNEL PROTEIN 2-RELATED-RELATED"/>
    <property type="match status" value="1"/>
</dbReference>
<dbReference type="SUPFAM" id="SSF116726">
    <property type="entry name" value="TrkA C-terminal domain-like"/>
    <property type="match status" value="2"/>
</dbReference>
<dbReference type="EMBL" id="DYVY01000120">
    <property type="protein sequence ID" value="HJF94622.1"/>
    <property type="molecule type" value="Genomic_DNA"/>
</dbReference>
<dbReference type="NCBIfam" id="NF007031">
    <property type="entry name" value="PRK09496.1-2"/>
    <property type="match status" value="1"/>
</dbReference>
<dbReference type="Pfam" id="PF02080">
    <property type="entry name" value="TrkA_C"/>
    <property type="match status" value="2"/>
</dbReference>
<sequence>MKIVIIGDGKVGHKLCAQLSEEDYDIVLIDQNAGKLKKALNRMDIFCITGDGANVEVQKEADVPHADLVIACASTDELNMLSCLLAKRLGAKHTIARVRNPVYYRQIGLLKDDLHLSMAVNPELAVSHEIARVLLFPDTSKVETFVKGRVELVEFGIRPDSRLKDLSLAEIYRRFQIRILVCAVRRGKEVFIPNGDTILREGDRIHIAATHRELENFFNALGKRTGKVRNVLICGGGGVSYYLAHQLQHSRMHVKIIEKDYARCEKLTELLPEATIIHGDATDHDLLIEEGIESADALIALTGMDEENIIMALFAKTQNVPKIVAKVNEDSRAQMVEGLGIDSIVSAKSVTADAILSYVRARRKSIKSANVETLYRLVEGKVEALEFLIRQECEYTDIPLKDLPIKPEYLIACIGRKGSIVIPGGDDCIQVGDSVVIVTTERGTEDLREMFRR</sequence>
<dbReference type="GO" id="GO:0015079">
    <property type="term" value="F:potassium ion transmembrane transporter activity"/>
    <property type="evidence" value="ECO:0007669"/>
    <property type="project" value="InterPro"/>
</dbReference>
<evidence type="ECO:0000259" key="7">
    <source>
        <dbReference type="PROSITE" id="PS51201"/>
    </source>
</evidence>